<dbReference type="Proteomes" id="UP000477156">
    <property type="component" value="Unassembled WGS sequence"/>
</dbReference>
<evidence type="ECO:0000313" key="1">
    <source>
        <dbReference type="EMBL" id="MZS89528.1"/>
    </source>
</evidence>
<dbReference type="RefSeq" id="WP_161276247.1">
    <property type="nucleotide sequence ID" value="NZ_JADNBV010000001.1"/>
</dbReference>
<organism evidence="1 2">
    <name type="scientific">Blautia wexlerae</name>
    <dbReference type="NCBI Taxonomy" id="418240"/>
    <lineage>
        <taxon>Bacteria</taxon>
        <taxon>Bacillati</taxon>
        <taxon>Bacillota</taxon>
        <taxon>Clostridia</taxon>
        <taxon>Lachnospirales</taxon>
        <taxon>Lachnospiraceae</taxon>
        <taxon>Blautia</taxon>
    </lineage>
</organism>
<proteinExistence type="predicted"/>
<evidence type="ECO:0000313" key="2">
    <source>
        <dbReference type="Proteomes" id="UP000477156"/>
    </source>
</evidence>
<comment type="caution">
    <text evidence="1">The sequence shown here is derived from an EMBL/GenBank/DDBJ whole genome shotgun (WGS) entry which is preliminary data.</text>
</comment>
<protein>
    <submittedName>
        <fullName evidence="1">Uncharacterized protein</fullName>
    </submittedName>
</protein>
<name>A0A6L8XUZ9_9FIRM</name>
<reference evidence="1 2" key="1">
    <citation type="journal article" date="2019" name="Nat. Med.">
        <title>A library of human gut bacterial isolates paired with longitudinal multiomics data enables mechanistic microbiome research.</title>
        <authorList>
            <person name="Poyet M."/>
            <person name="Groussin M."/>
            <person name="Gibbons S.M."/>
            <person name="Avila-Pacheco J."/>
            <person name="Jiang X."/>
            <person name="Kearney S.M."/>
            <person name="Perrotta A.R."/>
            <person name="Berdy B."/>
            <person name="Zhao S."/>
            <person name="Lieberman T.D."/>
            <person name="Swanson P.K."/>
            <person name="Smith M."/>
            <person name="Roesemann S."/>
            <person name="Alexander J.E."/>
            <person name="Rich S.A."/>
            <person name="Livny J."/>
            <person name="Vlamakis H."/>
            <person name="Clish C."/>
            <person name="Bullock K."/>
            <person name="Deik A."/>
            <person name="Scott J."/>
            <person name="Pierce K.A."/>
            <person name="Xavier R.J."/>
            <person name="Alm E.J."/>
        </authorList>
    </citation>
    <scope>NUCLEOTIDE SEQUENCE [LARGE SCALE GENOMIC DNA]</scope>
    <source>
        <strain evidence="1 2">BIOML-A12</strain>
    </source>
</reference>
<accession>A0A6L8XUZ9</accession>
<dbReference type="EMBL" id="WWVF01000019">
    <property type="protein sequence ID" value="MZS89528.1"/>
    <property type="molecule type" value="Genomic_DNA"/>
</dbReference>
<dbReference type="AlphaFoldDB" id="A0A6L8XUZ9"/>
<sequence>MNIAQRAEICKHSTGHIGAVAVYTRPTCPNMHIIKGKYVTARTNCKECRFYEERK</sequence>
<gene>
    <name evidence="1" type="ORF">GT712_10705</name>
</gene>